<feature type="domain" description="NADH-rubredoxin oxidoreductase C-terminal" evidence="6">
    <location>
        <begin position="317"/>
        <end position="388"/>
    </location>
</feature>
<dbReference type="InterPro" id="IPR041575">
    <property type="entry name" value="Rubredoxin_C"/>
</dbReference>
<dbReference type="GO" id="GO:0016491">
    <property type="term" value="F:oxidoreductase activity"/>
    <property type="evidence" value="ECO:0007669"/>
    <property type="project" value="InterPro"/>
</dbReference>
<dbReference type="SUPFAM" id="SSF51905">
    <property type="entry name" value="FAD/NAD(P)-binding domain"/>
    <property type="match status" value="2"/>
</dbReference>
<reference evidence="7 8" key="1">
    <citation type="submission" date="2018-10" db="EMBL/GenBank/DDBJ databases">
        <title>Genomic Encyclopedia of Type Strains, Phase IV (KMG-IV): sequencing the most valuable type-strain genomes for metagenomic binning, comparative biology and taxonomic classification.</title>
        <authorList>
            <person name="Goeker M."/>
        </authorList>
    </citation>
    <scope>NUCLEOTIDE SEQUENCE [LARGE SCALE GENOMIC DNA]</scope>
    <source>
        <strain evidence="7 8">DSM 15521</strain>
    </source>
</reference>
<dbReference type="InterPro" id="IPR036188">
    <property type="entry name" value="FAD/NAD-bd_sf"/>
</dbReference>
<comment type="similarity">
    <text evidence="2">Belongs to the FAD-dependent oxidoreductase family.</text>
</comment>
<dbReference type="OrthoDB" id="9807946at2"/>
<comment type="cofactor">
    <cofactor evidence="1">
        <name>FAD</name>
        <dbReference type="ChEBI" id="CHEBI:57692"/>
    </cofactor>
</comment>
<dbReference type="InterPro" id="IPR023753">
    <property type="entry name" value="FAD/NAD-binding_dom"/>
</dbReference>
<dbReference type="PANTHER" id="PTHR43429">
    <property type="entry name" value="PYRIDINE NUCLEOTIDE-DISULFIDE OXIDOREDUCTASE DOMAIN-CONTAINING"/>
    <property type="match status" value="1"/>
</dbReference>
<evidence type="ECO:0000259" key="6">
    <source>
        <dbReference type="Pfam" id="PF18267"/>
    </source>
</evidence>
<dbReference type="RefSeq" id="WP_121170277.1">
    <property type="nucleotide sequence ID" value="NZ_RBIE01000001.1"/>
</dbReference>
<dbReference type="PROSITE" id="PS51257">
    <property type="entry name" value="PROKAR_LIPOPROTEIN"/>
    <property type="match status" value="1"/>
</dbReference>
<evidence type="ECO:0000313" key="7">
    <source>
        <dbReference type="EMBL" id="RKQ63942.1"/>
    </source>
</evidence>
<evidence type="ECO:0000313" key="8">
    <source>
        <dbReference type="Proteomes" id="UP000280881"/>
    </source>
</evidence>
<comment type="caution">
    <text evidence="7">The sequence shown here is derived from an EMBL/GenBank/DDBJ whole genome shotgun (WGS) entry which is preliminary data.</text>
</comment>
<sequence>MKYVIVGNSAAAVGCITGIRKVDRESPITVISYESSCYSKPMIADVLVDIPEDKLIYRDEDFFKSNNVELVLGHRAVEINTDSKVVVLDSEETVPYDKLLISTGAKPFIPPISGVDKKGVFTFTELSSALSFKNYIKENGLEEVVIVGSGFIGLEVAYFLAKLGIKVTVVELLERALARAIDKKGSEIVEKLLREEGVEFIFKDSVSEILGDEKVSGVKLGSGRVLKAGAVVVAVGVRPNTELAQTAGVKVNLGIETDDHMETSVKDIFASGDCVECLDVTDGKKKPLPLFPLAFEQGFVAGLNMAGKRMKYLGGLPLNSLKFLPVPVLNAGIVNPPDSSYEVLVNDRFDDKGFYRKAVIKDSNLVGFVAVGQIDRVGILTNLIRQKIDVSEFKERLIELDFGLVDLPQWWREEKLKNDKTAYKDWRAV</sequence>
<dbReference type="PANTHER" id="PTHR43429:SF3">
    <property type="entry name" value="NITRITE REDUCTASE [NAD(P)H]"/>
    <property type="match status" value="1"/>
</dbReference>
<evidence type="ECO:0000256" key="4">
    <source>
        <dbReference type="ARBA" id="ARBA00022827"/>
    </source>
</evidence>
<keyword evidence="4" id="KW-0274">FAD</keyword>
<evidence type="ECO:0000256" key="1">
    <source>
        <dbReference type="ARBA" id="ARBA00001974"/>
    </source>
</evidence>
<keyword evidence="3" id="KW-0285">Flavoprotein</keyword>
<dbReference type="Gene3D" id="3.50.50.60">
    <property type="entry name" value="FAD/NAD(P)-binding domain"/>
    <property type="match status" value="2"/>
</dbReference>
<evidence type="ECO:0000259" key="5">
    <source>
        <dbReference type="Pfam" id="PF07992"/>
    </source>
</evidence>
<organism evidence="7 8">
    <name type="scientific">Thermovibrio guaymasensis</name>
    <dbReference type="NCBI Taxonomy" id="240167"/>
    <lineage>
        <taxon>Bacteria</taxon>
        <taxon>Pseudomonadati</taxon>
        <taxon>Aquificota</taxon>
        <taxon>Aquificia</taxon>
        <taxon>Desulfurobacteriales</taxon>
        <taxon>Desulfurobacteriaceae</taxon>
        <taxon>Thermovibrio</taxon>
    </lineage>
</organism>
<dbReference type="Proteomes" id="UP000280881">
    <property type="component" value="Unassembled WGS sequence"/>
</dbReference>
<name>A0A420W9J2_9BACT</name>
<dbReference type="Pfam" id="PF07992">
    <property type="entry name" value="Pyr_redox_2"/>
    <property type="match status" value="1"/>
</dbReference>
<dbReference type="PRINTS" id="PR00411">
    <property type="entry name" value="PNDRDTASEI"/>
</dbReference>
<dbReference type="Pfam" id="PF18267">
    <property type="entry name" value="Rubredoxin_C"/>
    <property type="match status" value="1"/>
</dbReference>
<dbReference type="EMBL" id="RBIE01000001">
    <property type="protein sequence ID" value="RKQ63942.1"/>
    <property type="molecule type" value="Genomic_DNA"/>
</dbReference>
<accession>A0A420W9J2</accession>
<evidence type="ECO:0000256" key="2">
    <source>
        <dbReference type="ARBA" id="ARBA00006442"/>
    </source>
</evidence>
<evidence type="ECO:0000256" key="3">
    <source>
        <dbReference type="ARBA" id="ARBA00022630"/>
    </source>
</evidence>
<dbReference type="InterPro" id="IPR016156">
    <property type="entry name" value="FAD/NAD-linked_Rdtase_dimer_sf"/>
</dbReference>
<proteinExistence type="inferred from homology"/>
<feature type="domain" description="FAD/NAD(P)-binding" evidence="5">
    <location>
        <begin position="1"/>
        <end position="287"/>
    </location>
</feature>
<dbReference type="Gene3D" id="3.30.390.30">
    <property type="match status" value="1"/>
</dbReference>
<dbReference type="AlphaFoldDB" id="A0A420W9J2"/>
<dbReference type="PRINTS" id="PR00368">
    <property type="entry name" value="FADPNR"/>
</dbReference>
<keyword evidence="8" id="KW-1185">Reference proteome</keyword>
<gene>
    <name evidence="7" type="ORF">C7457_0831</name>
</gene>
<protein>
    <submittedName>
        <fullName evidence="7">Pyridine nucleotide-disulfide oxidoreductase</fullName>
    </submittedName>
</protein>
<dbReference type="InterPro" id="IPR050260">
    <property type="entry name" value="FAD-bd_OxRdtase"/>
</dbReference>